<dbReference type="Proteomes" id="UP000619079">
    <property type="component" value="Unassembled WGS sequence"/>
</dbReference>
<sequence length="229" mass="25688">MDAETLHYMRLFGPDGAWIPRPDYMILSVMSVPDLTTAGQKTPDLISIQHLYKTMLAEDELNPAATDGHLSTYAANAKNDFIKRFMTERVYAGQVVVELVRIAEATGEPPSVNAARRLVAYNHHEHFRTGAPDGARRAVEKAFRRFQSSAHLQAVMILKRSLLKELEGSEEKCREFLGTARAVESFVDSNVVSDSFKWNPLRVPETIEKVSKIDFPRLSDRELKAAGVT</sequence>
<proteinExistence type="predicted"/>
<protein>
    <submittedName>
        <fullName evidence="1">Uncharacterized protein</fullName>
    </submittedName>
</protein>
<evidence type="ECO:0000313" key="1">
    <source>
        <dbReference type="EMBL" id="MBJ6373133.1"/>
    </source>
</evidence>
<dbReference type="AlphaFoldDB" id="A0A8J7JC37"/>
<comment type="caution">
    <text evidence="1">The sequence shown here is derived from an EMBL/GenBank/DDBJ whole genome shotgun (WGS) entry which is preliminary data.</text>
</comment>
<keyword evidence="2" id="KW-1185">Reference proteome</keyword>
<gene>
    <name evidence="1" type="ORF">JF290_16520</name>
</gene>
<name>A0A8J7JC37_9RHOB</name>
<organism evidence="1 2">
    <name type="scientific">Sedimentitalea arenosa</name>
    <dbReference type="NCBI Taxonomy" id="2798803"/>
    <lineage>
        <taxon>Bacteria</taxon>
        <taxon>Pseudomonadati</taxon>
        <taxon>Pseudomonadota</taxon>
        <taxon>Alphaproteobacteria</taxon>
        <taxon>Rhodobacterales</taxon>
        <taxon>Paracoccaceae</taxon>
        <taxon>Sedimentitalea</taxon>
    </lineage>
</organism>
<evidence type="ECO:0000313" key="2">
    <source>
        <dbReference type="Proteomes" id="UP000619079"/>
    </source>
</evidence>
<reference evidence="1" key="1">
    <citation type="submission" date="2020-12" db="EMBL/GenBank/DDBJ databases">
        <title>Sedimentitalea sp. nov., isolated from sand in Incheon.</title>
        <authorList>
            <person name="Kim W."/>
        </authorList>
    </citation>
    <scope>NUCLEOTIDE SEQUENCE</scope>
    <source>
        <strain evidence="1">CAU 1593</strain>
    </source>
</reference>
<dbReference type="EMBL" id="JAELVR010000012">
    <property type="protein sequence ID" value="MBJ6373133.1"/>
    <property type="molecule type" value="Genomic_DNA"/>
</dbReference>
<accession>A0A8J7JC37</accession>